<accession>A0A1H1U6J0</accession>
<sequence>MKCLRVYSTADGESHFDEVEIPTTSRQVHPNAAAFEVSAKYAASGIRFTHIPAGARQVDWHTVPERVLTVRLDGSAEYQTSDGDERRVPAGSFVLFEDVDGKGHKSLHSPEEQTVLWISLPQGLENP</sequence>
<dbReference type="AlphaFoldDB" id="A0A1H1U6J0"/>
<name>A0A1H1U6J0_9BRAD</name>
<evidence type="ECO:0000313" key="1">
    <source>
        <dbReference type="EMBL" id="SDS67963.1"/>
    </source>
</evidence>
<evidence type="ECO:0008006" key="3">
    <source>
        <dbReference type="Google" id="ProtNLM"/>
    </source>
</evidence>
<evidence type="ECO:0000313" key="2">
    <source>
        <dbReference type="Proteomes" id="UP000243904"/>
    </source>
</evidence>
<dbReference type="EMBL" id="LT629750">
    <property type="protein sequence ID" value="SDS67963.1"/>
    <property type="molecule type" value="Genomic_DNA"/>
</dbReference>
<protein>
    <recommendedName>
        <fullName evidence="3">Cupin</fullName>
    </recommendedName>
</protein>
<gene>
    <name evidence="1" type="ORF">SAMN05444158_2830</name>
</gene>
<keyword evidence="2" id="KW-1185">Reference proteome</keyword>
<reference evidence="2" key="1">
    <citation type="submission" date="2016-10" db="EMBL/GenBank/DDBJ databases">
        <authorList>
            <person name="Varghese N."/>
            <person name="Submissions S."/>
        </authorList>
    </citation>
    <scope>NUCLEOTIDE SEQUENCE [LARGE SCALE GENOMIC DNA]</scope>
    <source>
        <strain evidence="2">GAS369</strain>
    </source>
</reference>
<organism evidence="1 2">
    <name type="scientific">Bradyrhizobium canariense</name>
    <dbReference type="NCBI Taxonomy" id="255045"/>
    <lineage>
        <taxon>Bacteria</taxon>
        <taxon>Pseudomonadati</taxon>
        <taxon>Pseudomonadota</taxon>
        <taxon>Alphaproteobacteria</taxon>
        <taxon>Hyphomicrobiales</taxon>
        <taxon>Nitrobacteraceae</taxon>
        <taxon>Bradyrhizobium</taxon>
    </lineage>
</organism>
<proteinExistence type="predicted"/>
<dbReference type="Proteomes" id="UP000243904">
    <property type="component" value="Chromosome I"/>
</dbReference>